<reference evidence="2" key="1">
    <citation type="submission" date="2023-05" db="EMBL/GenBank/DDBJ databases">
        <authorList>
            <person name="Stuckert A."/>
        </authorList>
    </citation>
    <scope>NUCLEOTIDE SEQUENCE</scope>
</reference>
<dbReference type="EMBL" id="CATNWA010005247">
    <property type="protein sequence ID" value="CAI9549631.1"/>
    <property type="molecule type" value="Genomic_DNA"/>
</dbReference>
<keyword evidence="3" id="KW-1185">Reference proteome</keyword>
<evidence type="ECO:0000313" key="2">
    <source>
        <dbReference type="EMBL" id="CAI9549631.1"/>
    </source>
</evidence>
<feature type="compositionally biased region" description="Low complexity" evidence="1">
    <location>
        <begin position="98"/>
        <end position="107"/>
    </location>
</feature>
<dbReference type="PANTHER" id="PTHR46060:SF3">
    <property type="entry name" value="PROTEIN GVQW3"/>
    <property type="match status" value="1"/>
</dbReference>
<accession>A0ABN9BQS4</accession>
<comment type="caution">
    <text evidence="2">The sequence shown here is derived from an EMBL/GenBank/DDBJ whole genome shotgun (WGS) entry which is preliminary data.</text>
</comment>
<dbReference type="Proteomes" id="UP001162483">
    <property type="component" value="Unassembled WGS sequence"/>
</dbReference>
<evidence type="ECO:0000256" key="1">
    <source>
        <dbReference type="SAM" id="MobiDB-lite"/>
    </source>
</evidence>
<name>A0ABN9BQS4_9NEOB</name>
<evidence type="ECO:0000313" key="3">
    <source>
        <dbReference type="Proteomes" id="UP001162483"/>
    </source>
</evidence>
<sequence>MSDRYLEQWIDIKFCMKFGKSMSEMLGQAYSEHFMKKSDVFEWHRWFKEGLEDVHDDTRSGQPKTQKIDRCIIGQSVNLSTHRLKIECVKDDRRTVHEQGNSEENSNGGFGNEKDFCEDGASSLDRRSERMSSSNFIPSFCNAL</sequence>
<dbReference type="InterPro" id="IPR052709">
    <property type="entry name" value="Transposase-MT_Hybrid"/>
</dbReference>
<evidence type="ECO:0008006" key="4">
    <source>
        <dbReference type="Google" id="ProtNLM"/>
    </source>
</evidence>
<gene>
    <name evidence="2" type="ORF">SPARVUS_LOCUS3381606</name>
</gene>
<dbReference type="PANTHER" id="PTHR46060">
    <property type="entry name" value="MARINER MOS1 TRANSPOSASE-LIKE PROTEIN"/>
    <property type="match status" value="1"/>
</dbReference>
<protein>
    <recommendedName>
        <fullName evidence="4">Mos1 transposase HTH domain-containing protein</fullName>
    </recommendedName>
</protein>
<feature type="region of interest" description="Disordered" evidence="1">
    <location>
        <begin position="94"/>
        <end position="115"/>
    </location>
</feature>
<organism evidence="2 3">
    <name type="scientific">Staurois parvus</name>
    <dbReference type="NCBI Taxonomy" id="386267"/>
    <lineage>
        <taxon>Eukaryota</taxon>
        <taxon>Metazoa</taxon>
        <taxon>Chordata</taxon>
        <taxon>Craniata</taxon>
        <taxon>Vertebrata</taxon>
        <taxon>Euteleostomi</taxon>
        <taxon>Amphibia</taxon>
        <taxon>Batrachia</taxon>
        <taxon>Anura</taxon>
        <taxon>Neobatrachia</taxon>
        <taxon>Ranoidea</taxon>
        <taxon>Ranidae</taxon>
        <taxon>Staurois</taxon>
    </lineage>
</organism>
<proteinExistence type="predicted"/>